<keyword evidence="2" id="KW-0812">Transmembrane</keyword>
<protein>
    <submittedName>
        <fullName evidence="3">(Atlantic silverside) hypothetical protein</fullName>
    </submittedName>
</protein>
<keyword evidence="2" id="KW-1133">Transmembrane helix</keyword>
<comment type="caution">
    <text evidence="3">The sequence shown here is derived from an EMBL/GenBank/DDBJ whole genome shotgun (WGS) entry which is preliminary data.</text>
</comment>
<keyword evidence="2" id="KW-0472">Membrane</keyword>
<feature type="region of interest" description="Disordered" evidence="1">
    <location>
        <begin position="1"/>
        <end position="20"/>
    </location>
</feature>
<evidence type="ECO:0000256" key="1">
    <source>
        <dbReference type="SAM" id="MobiDB-lite"/>
    </source>
</evidence>
<feature type="transmembrane region" description="Helical" evidence="2">
    <location>
        <begin position="153"/>
        <end position="175"/>
    </location>
</feature>
<accession>A0A8S4BXL8</accession>
<evidence type="ECO:0000313" key="3">
    <source>
        <dbReference type="EMBL" id="CAG6018212.1"/>
    </source>
</evidence>
<evidence type="ECO:0000313" key="4">
    <source>
        <dbReference type="Proteomes" id="UP000677803"/>
    </source>
</evidence>
<feature type="transmembrane region" description="Helical" evidence="2">
    <location>
        <begin position="48"/>
        <end position="68"/>
    </location>
</feature>
<proteinExistence type="predicted"/>
<keyword evidence="4" id="KW-1185">Reference proteome</keyword>
<dbReference type="Proteomes" id="UP000677803">
    <property type="component" value="Unassembled WGS sequence"/>
</dbReference>
<dbReference type="AlphaFoldDB" id="A0A8S4BXL8"/>
<sequence>FISRMEGGQKKSSFNGAGEGRRNFVENQQNQQNYPEKPHRGILRDLPGFGACLAACALCLGACLFVLVRSSELKSRIVSLEQQQDACMSAAQVEPFILARLDTILEEFISRMEGGQKKSSFNGAGEGRRNLLEIQQNQQNYPEKPHRGILRDLPGFGACLAACALCLGACLFVLVRSSELKSRIVSLEQQQDACMSAAQVEPFILARLDTILEEKLAAHLPKHREAREAPHGCLCPPEAKTPSIHPSIHPWMSCIANGIRGQRA</sequence>
<dbReference type="EMBL" id="CAJRST010039999">
    <property type="protein sequence ID" value="CAG6018212.1"/>
    <property type="molecule type" value="Genomic_DNA"/>
</dbReference>
<reference evidence="3" key="1">
    <citation type="submission" date="2021-05" db="EMBL/GenBank/DDBJ databases">
        <authorList>
            <person name="Tigano A."/>
        </authorList>
    </citation>
    <scope>NUCLEOTIDE SEQUENCE</scope>
</reference>
<name>A0A8S4BXL8_9TELE</name>
<dbReference type="OrthoDB" id="8964326at2759"/>
<gene>
    <name evidence="3" type="ORF">MMEN_LOCUS21021</name>
</gene>
<organism evidence="3 4">
    <name type="scientific">Menidia menidia</name>
    <name type="common">Atlantic silverside</name>
    <dbReference type="NCBI Taxonomy" id="238744"/>
    <lineage>
        <taxon>Eukaryota</taxon>
        <taxon>Metazoa</taxon>
        <taxon>Chordata</taxon>
        <taxon>Craniata</taxon>
        <taxon>Vertebrata</taxon>
        <taxon>Euteleostomi</taxon>
        <taxon>Actinopterygii</taxon>
        <taxon>Neopterygii</taxon>
        <taxon>Teleostei</taxon>
        <taxon>Neoteleostei</taxon>
        <taxon>Acanthomorphata</taxon>
        <taxon>Ovalentaria</taxon>
        <taxon>Atherinomorphae</taxon>
        <taxon>Atheriniformes</taxon>
        <taxon>Atherinopsidae</taxon>
        <taxon>Menidiinae</taxon>
        <taxon>Menidia</taxon>
    </lineage>
</organism>
<feature type="non-terminal residue" evidence="3">
    <location>
        <position position="1"/>
    </location>
</feature>
<evidence type="ECO:0000256" key="2">
    <source>
        <dbReference type="SAM" id="Phobius"/>
    </source>
</evidence>